<dbReference type="VEuPathDB" id="FungiDB:AB675_11522"/>
<dbReference type="EC" id="2.7.8.7" evidence="1"/>
<dbReference type="AlphaFoldDB" id="A0A0N1H981"/>
<dbReference type="EMBL" id="LFJN01000013">
    <property type="protein sequence ID" value="KPI40082.1"/>
    <property type="molecule type" value="Genomic_DNA"/>
</dbReference>
<proteinExistence type="predicted"/>
<dbReference type="InterPro" id="IPR008278">
    <property type="entry name" value="4-PPantetheinyl_Trfase_dom"/>
</dbReference>
<keyword evidence="6" id="KW-1185">Reference proteome</keyword>
<dbReference type="Gene3D" id="3.90.470.20">
    <property type="entry name" value="4'-phosphopantetheinyl transferase domain"/>
    <property type="match status" value="2"/>
</dbReference>
<dbReference type="InterPro" id="IPR037143">
    <property type="entry name" value="4-PPantetheinyl_Trfase_dom_sf"/>
</dbReference>
<dbReference type="SUPFAM" id="SSF56214">
    <property type="entry name" value="4'-phosphopantetheinyl transferase"/>
    <property type="match status" value="2"/>
</dbReference>
<dbReference type="InterPro" id="IPR050559">
    <property type="entry name" value="P-Pant_transferase_sf"/>
</dbReference>
<dbReference type="GO" id="GO:0019878">
    <property type="term" value="P:lysine biosynthetic process via aminoadipic acid"/>
    <property type="evidence" value="ECO:0007669"/>
    <property type="project" value="TreeGrafter"/>
</dbReference>
<evidence type="ECO:0000259" key="3">
    <source>
        <dbReference type="Pfam" id="PF01648"/>
    </source>
</evidence>
<dbReference type="GO" id="GO:0000287">
    <property type="term" value="F:magnesium ion binding"/>
    <property type="evidence" value="ECO:0007669"/>
    <property type="project" value="InterPro"/>
</dbReference>
<evidence type="ECO:0000256" key="1">
    <source>
        <dbReference type="ARBA" id="ARBA00013172"/>
    </source>
</evidence>
<evidence type="ECO:0000313" key="6">
    <source>
        <dbReference type="Proteomes" id="UP000038010"/>
    </source>
</evidence>
<gene>
    <name evidence="5" type="ORF">AB675_11522</name>
</gene>
<comment type="caution">
    <text evidence="5">The sequence shown here is derived from an EMBL/GenBank/DDBJ whole genome shotgun (WGS) entry which is preliminary data.</text>
</comment>
<keyword evidence="2" id="KW-0808">Transferase</keyword>
<dbReference type="OrthoDB" id="1393670at2759"/>
<dbReference type="PANTHER" id="PTHR12215:SF10">
    <property type="entry name" value="L-AMINOADIPATE-SEMIALDEHYDE DEHYDROGENASE-PHOSPHOPANTETHEINYL TRANSFERASE"/>
    <property type="match status" value="1"/>
</dbReference>
<dbReference type="RefSeq" id="XP_018000045.1">
    <property type="nucleotide sequence ID" value="XM_018140378.1"/>
</dbReference>
<dbReference type="PANTHER" id="PTHR12215">
    <property type="entry name" value="PHOSPHOPANTETHEINE TRANSFERASE"/>
    <property type="match status" value="1"/>
</dbReference>
<evidence type="ECO:0000313" key="5">
    <source>
        <dbReference type="EMBL" id="KPI40082.1"/>
    </source>
</evidence>
<dbReference type="GO" id="GO:0005829">
    <property type="term" value="C:cytosol"/>
    <property type="evidence" value="ECO:0007669"/>
    <property type="project" value="TreeGrafter"/>
</dbReference>
<dbReference type="InterPro" id="IPR055066">
    <property type="entry name" value="AASDHPPT_N"/>
</dbReference>
<accession>A0A0N1H981</accession>
<feature type="domain" description="4'-phosphopantetheinyl transferase" evidence="3">
    <location>
        <begin position="181"/>
        <end position="276"/>
    </location>
</feature>
<sequence>MPPSPPLKTAYATPVVRFYVDVRPKIPAGRSGDVDLPLLHSLTEAERAKIQAYMRPADRLMSLASALLKYLFIHRYARIPWDEVRISRTPDPHRRPYWEPGAGSTGDFGLEFNVSHQNGVVVLLGCRTPDEQSQAYTAPITRVLNDSIDGPPLPENAHEQVRLGVDLACANEHGRTPADVTTQAKLDEWVDIFEEMFSDSCRQNMKTAAIPGAASSTDLVQQRFRRFYAFWALKEAFIKMVGEGLLADWLAKLEFENVQAPTPAKADDFPDDGFSWALQDEDELKWTPPEQAIKHIRASLYGKQLNDVNLSLVAFENDFLLATSMHGVQDATEGTPQERWIKLDLERDFRRCAEGKCTCLKQDVVEMAGPLTATGSASTTDAVPYALAPGKAYRLYSCKTVLEKAGSKLFHPLPPQHRPPQTPVFSKHIPPRPQLHHFRSLPVSAFPLKDLNPSNLPSTNPFRISRNIDLRPPPQPLDVFIELDATAIHRVATGNVCDFGVGSDLPFGFGGEGSKVGAVGEVGGEAKVAQRTWSEGSGICA</sequence>
<evidence type="ECO:0000259" key="4">
    <source>
        <dbReference type="Pfam" id="PF22624"/>
    </source>
</evidence>
<dbReference type="GO" id="GO:0008897">
    <property type="term" value="F:holo-[acyl-carrier-protein] synthase activity"/>
    <property type="evidence" value="ECO:0007669"/>
    <property type="project" value="UniProtKB-EC"/>
</dbReference>
<dbReference type="Pfam" id="PF22624">
    <property type="entry name" value="AASDHPPT_N"/>
    <property type="match status" value="1"/>
</dbReference>
<organism evidence="5 6">
    <name type="scientific">Cyphellophora attinorum</name>
    <dbReference type="NCBI Taxonomy" id="1664694"/>
    <lineage>
        <taxon>Eukaryota</taxon>
        <taxon>Fungi</taxon>
        <taxon>Dikarya</taxon>
        <taxon>Ascomycota</taxon>
        <taxon>Pezizomycotina</taxon>
        <taxon>Eurotiomycetes</taxon>
        <taxon>Chaetothyriomycetidae</taxon>
        <taxon>Chaetothyriales</taxon>
        <taxon>Cyphellophoraceae</taxon>
        <taxon>Cyphellophora</taxon>
    </lineage>
</organism>
<feature type="domain" description="4'-phosphopantetheinyl transferase N-terminal" evidence="4">
    <location>
        <begin position="39"/>
        <end position="125"/>
    </location>
</feature>
<protein>
    <recommendedName>
        <fullName evidence="1">holo-[acyl-carrier-protein] synthase</fullName>
        <ecNumber evidence="1">2.7.8.7</ecNumber>
    </recommendedName>
</protein>
<dbReference type="Proteomes" id="UP000038010">
    <property type="component" value="Unassembled WGS sequence"/>
</dbReference>
<evidence type="ECO:0000256" key="2">
    <source>
        <dbReference type="ARBA" id="ARBA00022679"/>
    </source>
</evidence>
<dbReference type="STRING" id="1664694.A0A0N1H981"/>
<reference evidence="5 6" key="1">
    <citation type="submission" date="2015-06" db="EMBL/GenBank/DDBJ databases">
        <title>Draft genome of the ant-associated black yeast Phialophora attae CBS 131958.</title>
        <authorList>
            <person name="Moreno L.F."/>
            <person name="Stielow B.J."/>
            <person name="de Hoog S."/>
            <person name="Vicente V.A."/>
            <person name="Weiss V.A."/>
            <person name="de Vries M."/>
            <person name="Cruz L.M."/>
            <person name="Souza E.M."/>
        </authorList>
    </citation>
    <scope>NUCLEOTIDE SEQUENCE [LARGE SCALE GENOMIC DNA]</scope>
    <source>
        <strain evidence="5 6">CBS 131958</strain>
    </source>
</reference>
<dbReference type="GeneID" id="28732259"/>
<dbReference type="Pfam" id="PF01648">
    <property type="entry name" value="ACPS"/>
    <property type="match status" value="1"/>
</dbReference>
<name>A0A0N1H981_9EURO</name>